<dbReference type="Gene3D" id="3.40.50.150">
    <property type="entry name" value="Vaccinia Virus protein VP39"/>
    <property type="match status" value="1"/>
</dbReference>
<evidence type="ECO:0000313" key="3">
    <source>
        <dbReference type="Proteomes" id="UP000177457"/>
    </source>
</evidence>
<reference evidence="2 3" key="1">
    <citation type="journal article" date="2016" name="Nat. Commun.">
        <title>Thousands of microbial genomes shed light on interconnected biogeochemical processes in an aquifer system.</title>
        <authorList>
            <person name="Anantharaman K."/>
            <person name="Brown C.T."/>
            <person name="Hug L.A."/>
            <person name="Sharon I."/>
            <person name="Castelle C.J."/>
            <person name="Probst A.J."/>
            <person name="Thomas B.C."/>
            <person name="Singh A."/>
            <person name="Wilkins M.J."/>
            <person name="Karaoz U."/>
            <person name="Brodie E.L."/>
            <person name="Williams K.H."/>
            <person name="Hubbard S.S."/>
            <person name="Banfield J.F."/>
        </authorList>
    </citation>
    <scope>NUCLEOTIDE SEQUENCE [LARGE SCALE GENOMIC DNA]</scope>
</reference>
<protein>
    <recommendedName>
        <fullName evidence="1">Ribosomal RNA large subunit methyltransferase K/L-like methyltransferase domain-containing protein</fullName>
    </recommendedName>
</protein>
<organism evidence="2 3">
    <name type="scientific">Candidatus Magasanikbacteria bacterium RIFCSPHIGHO2_02_FULL_51_14</name>
    <dbReference type="NCBI Taxonomy" id="1798683"/>
    <lineage>
        <taxon>Bacteria</taxon>
        <taxon>Candidatus Magasanikiibacteriota</taxon>
    </lineage>
</organism>
<gene>
    <name evidence="2" type="ORF">A3C90_01365</name>
</gene>
<feature type="domain" description="Ribosomal RNA large subunit methyltransferase K/L-like methyltransferase" evidence="1">
    <location>
        <begin position="172"/>
        <end position="334"/>
    </location>
</feature>
<sequence>MPEYLFQLGHQPHISTAEIQAVFSQLGIDVTILHEKDEWLLLETRKPIDANALMNRLGGTIKIAEQISEADNMHTTLATHIRKLQPAGKIVFSLAGGNAKGLALELKKTLKDNGRNVRYVEAKNAATILHNKLVEKQADFTIVNNSVFVTRAIQPFEEFGERDYGRPAIQSKEGMLPPKLARILVNLSGAKPDDTLLDPFCGSGTILMEATLMGFSDLVGSDISQKAVENARKNLDWTQKKFQISELVPRNSRDFRFQIFQSDIRSIDRRIKTPTIQSIITEPYLGKPLTGKESKQQLLGQARELKQLYASAFSAFAKILKPNGTVVFIMPRFRHHNEWVRVDCLNEIKKTGFSVVPLSTETDFLLYSRPKQHVGREIWRFSLLSSRAETESARP</sequence>
<dbReference type="InterPro" id="IPR029063">
    <property type="entry name" value="SAM-dependent_MTases_sf"/>
</dbReference>
<dbReference type="SUPFAM" id="SSF53335">
    <property type="entry name" value="S-adenosyl-L-methionine-dependent methyltransferases"/>
    <property type="match status" value="1"/>
</dbReference>
<dbReference type="InterPro" id="IPR000241">
    <property type="entry name" value="RlmKL-like_Mtase"/>
</dbReference>
<accession>A0A1F6MHI3</accession>
<dbReference type="AlphaFoldDB" id="A0A1F6MHI3"/>
<dbReference type="Pfam" id="PF01170">
    <property type="entry name" value="UPF0020"/>
    <property type="match status" value="1"/>
</dbReference>
<evidence type="ECO:0000313" key="2">
    <source>
        <dbReference type="EMBL" id="OGH71106.1"/>
    </source>
</evidence>
<dbReference type="GO" id="GO:0030488">
    <property type="term" value="P:tRNA methylation"/>
    <property type="evidence" value="ECO:0007669"/>
    <property type="project" value="TreeGrafter"/>
</dbReference>
<dbReference type="GO" id="GO:0016423">
    <property type="term" value="F:tRNA (guanine) methyltransferase activity"/>
    <property type="evidence" value="ECO:0007669"/>
    <property type="project" value="TreeGrafter"/>
</dbReference>
<dbReference type="PANTHER" id="PTHR14911">
    <property type="entry name" value="THUMP DOMAIN-CONTAINING"/>
    <property type="match status" value="1"/>
</dbReference>
<dbReference type="STRING" id="1798683.A3C90_01365"/>
<dbReference type="PANTHER" id="PTHR14911:SF13">
    <property type="entry name" value="TRNA (GUANINE(6)-N2)-METHYLTRANSFERASE THUMP3"/>
    <property type="match status" value="1"/>
</dbReference>
<comment type="caution">
    <text evidence="2">The sequence shown here is derived from an EMBL/GenBank/DDBJ whole genome shotgun (WGS) entry which is preliminary data.</text>
</comment>
<proteinExistence type="predicted"/>
<dbReference type="PRINTS" id="PR00507">
    <property type="entry name" value="N12N6MTFRASE"/>
</dbReference>
<dbReference type="EMBL" id="MFQE01000035">
    <property type="protein sequence ID" value="OGH71106.1"/>
    <property type="molecule type" value="Genomic_DNA"/>
</dbReference>
<name>A0A1F6MHI3_9BACT</name>
<evidence type="ECO:0000259" key="1">
    <source>
        <dbReference type="Pfam" id="PF01170"/>
    </source>
</evidence>
<dbReference type="Proteomes" id="UP000177457">
    <property type="component" value="Unassembled WGS sequence"/>
</dbReference>
<dbReference type="CDD" id="cd02440">
    <property type="entry name" value="AdoMet_MTases"/>
    <property type="match status" value="1"/>
</dbReference>